<dbReference type="AlphaFoldDB" id="A0AAD9KJ97"/>
<accession>A0AAD9KJ97</accession>
<evidence type="ECO:0000259" key="1">
    <source>
        <dbReference type="PROSITE" id="PS50835"/>
    </source>
</evidence>
<dbReference type="Gene3D" id="2.60.40.10">
    <property type="entry name" value="Immunoglobulins"/>
    <property type="match status" value="1"/>
</dbReference>
<protein>
    <recommendedName>
        <fullName evidence="1">Ig-like domain-containing protein</fullName>
    </recommendedName>
</protein>
<keyword evidence="3" id="KW-1185">Reference proteome</keyword>
<feature type="domain" description="Ig-like" evidence="1">
    <location>
        <begin position="1"/>
        <end position="96"/>
    </location>
</feature>
<comment type="caution">
    <text evidence="2">The sequence shown here is derived from an EMBL/GenBank/DDBJ whole genome shotgun (WGS) entry which is preliminary data.</text>
</comment>
<dbReference type="PROSITE" id="PS50835">
    <property type="entry name" value="IG_LIKE"/>
    <property type="match status" value="1"/>
</dbReference>
<sequence length="205" mass="21822">KSYTCSVEVTVDNTVDNLILKCSVESKPQATFTWSTKPALSGPLVNSTDCVQDNTNLVYTCTNTLTLPSDKVIQTGKIVVTCDAEAAGNTTDICVTLVPLMTTQAITTTAETTSTVATTRTVGTTSTVEITSTTKAAVTTEATSTITSPISNAAPGVLQVYARMKLINVEFKMDMANNKSQIFKDFNTTFCASVSVFVMKIKIVT</sequence>
<feature type="non-terminal residue" evidence="2">
    <location>
        <position position="1"/>
    </location>
</feature>
<proteinExistence type="predicted"/>
<dbReference type="InterPro" id="IPR013783">
    <property type="entry name" value="Ig-like_fold"/>
</dbReference>
<name>A0AAD9KJ97_RIDPI</name>
<gene>
    <name evidence="2" type="ORF">NP493_985g00004</name>
</gene>
<evidence type="ECO:0000313" key="2">
    <source>
        <dbReference type="EMBL" id="KAK2172206.1"/>
    </source>
</evidence>
<organism evidence="2 3">
    <name type="scientific">Ridgeia piscesae</name>
    <name type="common">Tubeworm</name>
    <dbReference type="NCBI Taxonomy" id="27915"/>
    <lineage>
        <taxon>Eukaryota</taxon>
        <taxon>Metazoa</taxon>
        <taxon>Spiralia</taxon>
        <taxon>Lophotrochozoa</taxon>
        <taxon>Annelida</taxon>
        <taxon>Polychaeta</taxon>
        <taxon>Sedentaria</taxon>
        <taxon>Canalipalpata</taxon>
        <taxon>Sabellida</taxon>
        <taxon>Siboglinidae</taxon>
        <taxon>Ridgeia</taxon>
    </lineage>
</organism>
<evidence type="ECO:0000313" key="3">
    <source>
        <dbReference type="Proteomes" id="UP001209878"/>
    </source>
</evidence>
<reference evidence="2" key="1">
    <citation type="journal article" date="2023" name="Mol. Biol. Evol.">
        <title>Third-Generation Sequencing Reveals the Adaptive Role of the Epigenome in Three Deep-Sea Polychaetes.</title>
        <authorList>
            <person name="Perez M."/>
            <person name="Aroh O."/>
            <person name="Sun Y."/>
            <person name="Lan Y."/>
            <person name="Juniper S.K."/>
            <person name="Young C.R."/>
            <person name="Angers B."/>
            <person name="Qian P.Y."/>
        </authorList>
    </citation>
    <scope>NUCLEOTIDE SEQUENCE</scope>
    <source>
        <strain evidence="2">R07B-5</strain>
    </source>
</reference>
<dbReference type="InterPro" id="IPR007110">
    <property type="entry name" value="Ig-like_dom"/>
</dbReference>
<dbReference type="EMBL" id="JAODUO010000984">
    <property type="protein sequence ID" value="KAK2172206.1"/>
    <property type="molecule type" value="Genomic_DNA"/>
</dbReference>
<dbReference type="Proteomes" id="UP001209878">
    <property type="component" value="Unassembled WGS sequence"/>
</dbReference>